<dbReference type="GO" id="GO:0004604">
    <property type="term" value="F:phosphoadenylyl-sulfate reductase (thioredoxin) activity"/>
    <property type="evidence" value="ECO:0007669"/>
    <property type="project" value="UniProtKB-UniRule"/>
</dbReference>
<dbReference type="GO" id="GO:0043866">
    <property type="term" value="F:adenylyl-sulfate reductase (thioredoxin) activity"/>
    <property type="evidence" value="ECO:0007669"/>
    <property type="project" value="UniProtKB-EC"/>
</dbReference>
<dbReference type="PANTHER" id="PTHR46509">
    <property type="entry name" value="PHOSPHOADENOSINE PHOSPHOSULFATE REDUCTASE"/>
    <property type="match status" value="1"/>
</dbReference>
<evidence type="ECO:0000256" key="1">
    <source>
        <dbReference type="ARBA" id="ARBA00009732"/>
    </source>
</evidence>
<organism evidence="6 7">
    <name type="scientific">Mesohalobacter halotolerans</name>
    <dbReference type="NCBI Taxonomy" id="1883405"/>
    <lineage>
        <taxon>Bacteria</taxon>
        <taxon>Pseudomonadati</taxon>
        <taxon>Bacteroidota</taxon>
        <taxon>Flavobacteriia</taxon>
        <taxon>Flavobacteriales</taxon>
        <taxon>Flavobacteriaceae</taxon>
        <taxon>Mesohalobacter</taxon>
    </lineage>
</organism>
<accession>A0A4U5TNC9</accession>
<dbReference type="GO" id="GO:0005737">
    <property type="term" value="C:cytoplasm"/>
    <property type="evidence" value="ECO:0007669"/>
    <property type="project" value="UniProtKB-SubCell"/>
</dbReference>
<evidence type="ECO:0000313" key="6">
    <source>
        <dbReference type="EMBL" id="TKS55410.1"/>
    </source>
</evidence>
<comment type="function">
    <text evidence="4">Catalyzes the formation of sulfite from adenosine 5'-phosphosulfate (APS) using thioredoxin as an electron donor.</text>
</comment>
<evidence type="ECO:0000256" key="4">
    <source>
        <dbReference type="HAMAP-Rule" id="MF_00063"/>
    </source>
</evidence>
<dbReference type="NCBIfam" id="NF002537">
    <property type="entry name" value="PRK02090.1"/>
    <property type="match status" value="1"/>
</dbReference>
<feature type="domain" description="Phosphoadenosine phosphosulphate reductase" evidence="5">
    <location>
        <begin position="42"/>
        <end position="207"/>
    </location>
</feature>
<keyword evidence="7" id="KW-1185">Reference proteome</keyword>
<comment type="pathway">
    <text evidence="3 4">Sulfur metabolism; hydrogen sulfide biosynthesis; sulfite from sulfate.</text>
</comment>
<keyword evidence="4" id="KW-0408">Iron</keyword>
<dbReference type="GO" id="GO:0019379">
    <property type="term" value="P:sulfate assimilation, phosphoadenylyl sulfate reduction by phosphoadenylyl-sulfate reductase (thioredoxin)"/>
    <property type="evidence" value="ECO:0007669"/>
    <property type="project" value="UniProtKB-UniRule"/>
</dbReference>
<comment type="cofactor">
    <cofactor evidence="4">
        <name>[4Fe-4S] cluster</name>
        <dbReference type="ChEBI" id="CHEBI:49883"/>
    </cofactor>
    <text evidence="4">Binds 1 [4Fe-4S] cluster per subunit.</text>
</comment>
<feature type="active site" description="Nucleophile; cysteine thiosulfonate intermediate" evidence="4">
    <location>
        <position position="224"/>
    </location>
</feature>
<comment type="subcellular location">
    <subcellularLocation>
        <location evidence="4">Cytoplasm</location>
    </subcellularLocation>
</comment>
<reference evidence="6 7" key="1">
    <citation type="submission" date="2019-04" db="EMBL/GenBank/DDBJ databases">
        <title>Psychroflexus halotolerans sp. nov., isolated from a marine solar saltern.</title>
        <authorList>
            <person name="Feng X."/>
        </authorList>
    </citation>
    <scope>NUCLEOTIDE SEQUENCE [LARGE SCALE GENOMIC DNA]</scope>
    <source>
        <strain evidence="6 7">WDS2C27</strain>
    </source>
</reference>
<dbReference type="AlphaFoldDB" id="A0A4U5TNC9"/>
<dbReference type="InterPro" id="IPR002500">
    <property type="entry name" value="PAPS_reduct_dom"/>
</dbReference>
<evidence type="ECO:0000256" key="2">
    <source>
        <dbReference type="ARBA" id="ARBA00023002"/>
    </source>
</evidence>
<name>A0A4U5TNC9_9FLAO</name>
<dbReference type="PIRSF" id="PIRSF000857">
    <property type="entry name" value="PAPS_reductase"/>
    <property type="match status" value="1"/>
</dbReference>
<comment type="catalytic activity">
    <reaction evidence="4">
        <text>[thioredoxin]-disulfide + sulfite + AMP + 2 H(+) = adenosine 5'-phosphosulfate + [thioredoxin]-dithiol</text>
        <dbReference type="Rhea" id="RHEA:21976"/>
        <dbReference type="Rhea" id="RHEA-COMP:10698"/>
        <dbReference type="Rhea" id="RHEA-COMP:10700"/>
        <dbReference type="ChEBI" id="CHEBI:15378"/>
        <dbReference type="ChEBI" id="CHEBI:17359"/>
        <dbReference type="ChEBI" id="CHEBI:29950"/>
        <dbReference type="ChEBI" id="CHEBI:50058"/>
        <dbReference type="ChEBI" id="CHEBI:58243"/>
        <dbReference type="ChEBI" id="CHEBI:456215"/>
        <dbReference type="EC" id="1.8.4.10"/>
    </reaction>
</comment>
<feature type="binding site" evidence="4">
    <location>
        <position position="122"/>
    </location>
    <ligand>
        <name>[4Fe-4S] cluster</name>
        <dbReference type="ChEBI" id="CHEBI:49883"/>
    </ligand>
</feature>
<sequence>MIATNIHTYKKQIDSLNEKYIQLSLSQRIQEIYKDFSVDEMLITSSFAANSPFLLHLFSQNAPVKPKVYFIDTFYHFEETLNYKKELSKKYNLEVYNIIPDYEEHLKTRDEKMWQKNPDYCCHVNKVKPIEQIKKHFNVWASGLMRSQNSHRKNLKVFEYKGDIIRFYPIIDVDIEERNEYIKKHKLDTNPLVFKGYNSIGCKHCTKKGADREGRWVGLAKTECGLHI</sequence>
<dbReference type="PANTHER" id="PTHR46509:SF1">
    <property type="entry name" value="PHOSPHOADENOSINE PHOSPHOSULFATE REDUCTASE"/>
    <property type="match status" value="1"/>
</dbReference>
<evidence type="ECO:0000256" key="3">
    <source>
        <dbReference type="ARBA" id="ARBA00024327"/>
    </source>
</evidence>
<dbReference type="Pfam" id="PF01507">
    <property type="entry name" value="PAPS_reduct"/>
    <property type="match status" value="1"/>
</dbReference>
<dbReference type="EC" id="1.8.4.10" evidence="4"/>
<dbReference type="SUPFAM" id="SSF52402">
    <property type="entry name" value="Adenine nucleotide alpha hydrolases-like"/>
    <property type="match status" value="1"/>
</dbReference>
<gene>
    <name evidence="4" type="primary">cysH</name>
    <name evidence="6" type="ORF">FCN74_11625</name>
</gene>
<keyword evidence="4" id="KW-0479">Metal-binding</keyword>
<evidence type="ECO:0000259" key="5">
    <source>
        <dbReference type="Pfam" id="PF01507"/>
    </source>
</evidence>
<evidence type="ECO:0000313" key="7">
    <source>
        <dbReference type="Proteomes" id="UP000306552"/>
    </source>
</evidence>
<comment type="similarity">
    <text evidence="1 4">Belongs to the PAPS reductase family. CysH subfamily.</text>
</comment>
<dbReference type="InterPro" id="IPR004511">
    <property type="entry name" value="PAPS/APS_Rdtase"/>
</dbReference>
<dbReference type="Proteomes" id="UP000306552">
    <property type="component" value="Unassembled WGS sequence"/>
</dbReference>
<feature type="binding site" evidence="4">
    <location>
        <position position="202"/>
    </location>
    <ligand>
        <name>[4Fe-4S] cluster</name>
        <dbReference type="ChEBI" id="CHEBI:49883"/>
    </ligand>
</feature>
<feature type="binding site" evidence="4">
    <location>
        <position position="121"/>
    </location>
    <ligand>
        <name>[4Fe-4S] cluster</name>
        <dbReference type="ChEBI" id="CHEBI:49883"/>
    </ligand>
</feature>
<protein>
    <recommendedName>
        <fullName evidence="4">Adenosine 5'-phosphosulfate reductase</fullName>
        <shortName evidence="4">APS reductase</shortName>
        <ecNumber evidence="4">1.8.4.10</ecNumber>
    </recommendedName>
    <alternativeName>
        <fullName evidence="4">5'-adenylylsulfate reductase</fullName>
    </alternativeName>
    <alternativeName>
        <fullName evidence="4">Thioredoxin-dependent 5'-adenylylsulfate reductase</fullName>
    </alternativeName>
</protein>
<dbReference type="OrthoDB" id="9794018at2"/>
<dbReference type="EMBL" id="SWMU01000006">
    <property type="protein sequence ID" value="TKS55410.1"/>
    <property type="molecule type" value="Genomic_DNA"/>
</dbReference>
<proteinExistence type="inferred from homology"/>
<dbReference type="InterPro" id="IPR014729">
    <property type="entry name" value="Rossmann-like_a/b/a_fold"/>
</dbReference>
<dbReference type="HAMAP" id="MF_00063">
    <property type="entry name" value="CysH"/>
    <property type="match status" value="1"/>
</dbReference>
<dbReference type="GO" id="GO:0051539">
    <property type="term" value="F:4 iron, 4 sulfur cluster binding"/>
    <property type="evidence" value="ECO:0007669"/>
    <property type="project" value="UniProtKB-UniRule"/>
</dbReference>
<dbReference type="GO" id="GO:0070814">
    <property type="term" value="P:hydrogen sulfide biosynthetic process"/>
    <property type="evidence" value="ECO:0007669"/>
    <property type="project" value="UniProtKB-UniRule"/>
</dbReference>
<keyword evidence="4" id="KW-0411">Iron-sulfur</keyword>
<dbReference type="RefSeq" id="WP_138932781.1">
    <property type="nucleotide sequence ID" value="NZ_SWMU01000006.1"/>
</dbReference>
<comment type="caution">
    <text evidence="6">The sequence shown here is derived from an EMBL/GenBank/DDBJ whole genome shotgun (WGS) entry which is preliminary data.</text>
</comment>
<keyword evidence="4" id="KW-0963">Cytoplasm</keyword>
<feature type="binding site" evidence="4">
    <location>
        <position position="205"/>
    </location>
    <ligand>
        <name>[4Fe-4S] cluster</name>
        <dbReference type="ChEBI" id="CHEBI:49883"/>
    </ligand>
</feature>
<dbReference type="GO" id="GO:0046872">
    <property type="term" value="F:metal ion binding"/>
    <property type="evidence" value="ECO:0007669"/>
    <property type="project" value="UniProtKB-KW"/>
</dbReference>
<dbReference type="Gene3D" id="3.40.50.620">
    <property type="entry name" value="HUPs"/>
    <property type="match status" value="1"/>
</dbReference>
<keyword evidence="2 4" id="KW-0560">Oxidoreductase</keyword>